<dbReference type="EMBL" id="NQMQ01000009">
    <property type="protein sequence ID" value="PAJ70438.1"/>
    <property type="molecule type" value="Genomic_DNA"/>
</dbReference>
<dbReference type="InterPro" id="IPR029063">
    <property type="entry name" value="SAM-dependent_MTases_sf"/>
</dbReference>
<accession>A0A269PE64</accession>
<dbReference type="Gene3D" id="3.40.50.150">
    <property type="entry name" value="Vaccinia Virus protein VP39"/>
    <property type="match status" value="1"/>
</dbReference>
<dbReference type="Proteomes" id="UP000215771">
    <property type="component" value="Unassembled WGS sequence"/>
</dbReference>
<comment type="caution">
    <text evidence="1">The sequence shown here is derived from an EMBL/GenBank/DDBJ whole genome shotgun (WGS) entry which is preliminary data.</text>
</comment>
<reference evidence="1 2" key="1">
    <citation type="submission" date="2017-08" db="EMBL/GenBank/DDBJ databases">
        <authorList>
            <person name="de Groot N.N."/>
        </authorList>
    </citation>
    <scope>NUCLEOTIDE SEQUENCE [LARGE SCALE GENOMIC DNA]</scope>
    <source>
        <strain evidence="1 2">NBT06-6</strain>
    </source>
</reference>
<dbReference type="GO" id="GO:0032259">
    <property type="term" value="P:methylation"/>
    <property type="evidence" value="ECO:0007669"/>
    <property type="project" value="UniProtKB-KW"/>
</dbReference>
<evidence type="ECO:0000313" key="2">
    <source>
        <dbReference type="Proteomes" id="UP000215771"/>
    </source>
</evidence>
<gene>
    <name evidence="1" type="ORF">CIG21_03770</name>
</gene>
<dbReference type="GO" id="GO:0008168">
    <property type="term" value="F:methyltransferase activity"/>
    <property type="evidence" value="ECO:0007669"/>
    <property type="project" value="UniProtKB-KW"/>
</dbReference>
<dbReference type="RefSeq" id="WP_095275859.1">
    <property type="nucleotide sequence ID" value="NZ_CP047655.1"/>
</dbReference>
<dbReference type="AlphaFoldDB" id="A0A269PE64"/>
<proteinExistence type="predicted"/>
<keyword evidence="1" id="KW-0808">Transferase</keyword>
<sequence length="228" mass="23435">MSETAFSQMIAYIDQRANHANGAADADPFSQGLEVARVEAEENGVSLPSPTVGTLLTTLAAAGARADAAQGAVAVTPAAGTVGLHLLRGLPEKSTLTCIEPEAALQSGTKAAVRAAGYAPSRVRFLTARPLDVMGRLANDAYQVIYADVSPVELGAIIDAAWPLLTPGGTLVLAGSLLDGTVADATRRDRETAAAREADDYAETFAAEHGGVVTRLPLDGGLTLVTKR</sequence>
<evidence type="ECO:0000313" key="1">
    <source>
        <dbReference type="EMBL" id="PAJ70438.1"/>
    </source>
</evidence>
<keyword evidence="1" id="KW-0489">Methyltransferase</keyword>
<organism evidence="1 2">
    <name type="scientific">Corynebacterium hadale</name>
    <dbReference type="NCBI Taxonomy" id="2026255"/>
    <lineage>
        <taxon>Bacteria</taxon>
        <taxon>Bacillati</taxon>
        <taxon>Actinomycetota</taxon>
        <taxon>Actinomycetes</taxon>
        <taxon>Mycobacteriales</taxon>
        <taxon>Corynebacteriaceae</taxon>
        <taxon>Corynebacterium</taxon>
    </lineage>
</organism>
<name>A0A269PE64_9CORY</name>
<dbReference type="SUPFAM" id="SSF53335">
    <property type="entry name" value="S-adenosyl-L-methionine-dependent methyltransferases"/>
    <property type="match status" value="1"/>
</dbReference>
<protein>
    <submittedName>
        <fullName evidence="1">Methyltransferase</fullName>
    </submittedName>
</protein>